<dbReference type="EMBL" id="LAZR01006747">
    <property type="protein sequence ID" value="KKM89914.1"/>
    <property type="molecule type" value="Genomic_DNA"/>
</dbReference>
<comment type="caution">
    <text evidence="1">The sequence shown here is derived from an EMBL/GenBank/DDBJ whole genome shotgun (WGS) entry which is preliminary data.</text>
</comment>
<dbReference type="AlphaFoldDB" id="A0A0F9L520"/>
<proteinExistence type="predicted"/>
<gene>
    <name evidence="1" type="ORF">LCGC14_1243840</name>
</gene>
<organism evidence="1">
    <name type="scientific">marine sediment metagenome</name>
    <dbReference type="NCBI Taxonomy" id="412755"/>
    <lineage>
        <taxon>unclassified sequences</taxon>
        <taxon>metagenomes</taxon>
        <taxon>ecological metagenomes</taxon>
    </lineage>
</organism>
<protein>
    <submittedName>
        <fullName evidence="1">Uncharacterized protein</fullName>
    </submittedName>
</protein>
<evidence type="ECO:0000313" key="1">
    <source>
        <dbReference type="EMBL" id="KKM89914.1"/>
    </source>
</evidence>
<reference evidence="1" key="1">
    <citation type="journal article" date="2015" name="Nature">
        <title>Complex archaea that bridge the gap between prokaryotes and eukaryotes.</title>
        <authorList>
            <person name="Spang A."/>
            <person name="Saw J.H."/>
            <person name="Jorgensen S.L."/>
            <person name="Zaremba-Niedzwiedzka K."/>
            <person name="Martijn J."/>
            <person name="Lind A.E."/>
            <person name="van Eijk R."/>
            <person name="Schleper C."/>
            <person name="Guy L."/>
            <person name="Ettema T.J."/>
        </authorList>
    </citation>
    <scope>NUCLEOTIDE SEQUENCE</scope>
</reference>
<name>A0A0F9L520_9ZZZZ</name>
<sequence>MRYYLARWELDTDAAGGYWRAPASGVVGLVDLRPLAAQGTLLTVDGYGFFAYPDVVDPALMPGQIDLGNNLDKVIRNKDKVENAFGVTLSGKTITDVLWELLTTKSDPKGLTGPKPIIPGVRRNLELHLGGHSIIRAEDFDLATAPHRLQVIEVMQDVYREAKQEASRHIDSRKDTHRRMLSVFADKYREDYRTFIPSDFPDEGTKEPRTSFGDSFNRADNTDLNALDTGKTKDGGAGTWQWNEVLGDSEIVSNAFQAVGGGGALVYARCDDDMSGVDHFCEVDIGTLSLTSDQLGPCVRFASAANTSYMYMRNTASPATSSTLILRKTITGSRTDIGTSDTVTATAGEKLECRIDGSTLSGEHDDTEFDSITDTAITGGTRGGIYLFSDLTADDWFCEDIAAGGPTIIGLATETSSALGITPLKTRAVGLSSETDSAFSIARLKALTLGLPTETDTAFGITSGLEVSIGLASEADSALALAILKARAIGLASEADSALGILAGRTVSVGLSSEADSALAMSYFRTLGVGLASEADTALVVTVIGGSLTVVRVTLLNRKEIGRLHRMLRGRF</sequence>
<accession>A0A0F9L520</accession>